<feature type="region of interest" description="Disordered" evidence="1">
    <location>
        <begin position="66"/>
        <end position="139"/>
    </location>
</feature>
<proteinExistence type="predicted"/>
<dbReference type="EMBL" id="JBJKTR010000010">
    <property type="protein sequence ID" value="KAL3356224.1"/>
    <property type="molecule type" value="Genomic_DNA"/>
</dbReference>
<organism evidence="2 3">
    <name type="scientific">Solanum stoloniferum</name>
    <dbReference type="NCBI Taxonomy" id="62892"/>
    <lineage>
        <taxon>Eukaryota</taxon>
        <taxon>Viridiplantae</taxon>
        <taxon>Streptophyta</taxon>
        <taxon>Embryophyta</taxon>
        <taxon>Tracheophyta</taxon>
        <taxon>Spermatophyta</taxon>
        <taxon>Magnoliopsida</taxon>
        <taxon>eudicotyledons</taxon>
        <taxon>Gunneridae</taxon>
        <taxon>Pentapetalae</taxon>
        <taxon>asterids</taxon>
        <taxon>lamiids</taxon>
        <taxon>Solanales</taxon>
        <taxon>Solanaceae</taxon>
        <taxon>Solanoideae</taxon>
        <taxon>Solaneae</taxon>
        <taxon>Solanum</taxon>
    </lineage>
</organism>
<comment type="caution">
    <text evidence="2">The sequence shown here is derived from an EMBL/GenBank/DDBJ whole genome shotgun (WGS) entry which is preliminary data.</text>
</comment>
<protein>
    <submittedName>
        <fullName evidence="2">Uncharacterized protein</fullName>
    </submittedName>
</protein>
<accession>A0ABD2TIV2</accession>
<dbReference type="AlphaFoldDB" id="A0ABD2TIV2"/>
<reference evidence="2 3" key="1">
    <citation type="submission" date="2024-05" db="EMBL/GenBank/DDBJ databases">
        <title>De novo assembly of an allotetraploid wild potato.</title>
        <authorList>
            <person name="Hosaka A.J."/>
        </authorList>
    </citation>
    <scope>NUCLEOTIDE SEQUENCE [LARGE SCALE GENOMIC DNA]</scope>
    <source>
        <tissue evidence="2">Young leaves</tissue>
    </source>
</reference>
<sequence length="139" mass="15230">LKKAPNPKFFFSIPLFSKISAAPPLSLLSVFRREVPSPVSSLSLFSPSLSRRHSSYHLPSLFSGEEQQLRPAAPARPIITSLSSLQRTTTTTKRATSVASASSLLRPASAKQQRQQRHQCLIPENPISENKAGEATNEH</sequence>
<evidence type="ECO:0000313" key="3">
    <source>
        <dbReference type="Proteomes" id="UP001627284"/>
    </source>
</evidence>
<evidence type="ECO:0000313" key="2">
    <source>
        <dbReference type="EMBL" id="KAL3356224.1"/>
    </source>
</evidence>
<keyword evidence="3" id="KW-1185">Reference proteome</keyword>
<gene>
    <name evidence="2" type="ORF">AABB24_017087</name>
</gene>
<feature type="non-terminal residue" evidence="2">
    <location>
        <position position="1"/>
    </location>
</feature>
<name>A0ABD2TIV2_9SOLN</name>
<feature type="compositionally biased region" description="Low complexity" evidence="1">
    <location>
        <begin position="80"/>
        <end position="110"/>
    </location>
</feature>
<evidence type="ECO:0000256" key="1">
    <source>
        <dbReference type="SAM" id="MobiDB-lite"/>
    </source>
</evidence>
<dbReference type="Proteomes" id="UP001627284">
    <property type="component" value="Unassembled WGS sequence"/>
</dbReference>